<dbReference type="PROSITE" id="PS51826">
    <property type="entry name" value="PSBD"/>
    <property type="match status" value="1"/>
</dbReference>
<dbReference type="GO" id="GO:0016407">
    <property type="term" value="F:acetyltransferase activity"/>
    <property type="evidence" value="ECO:0007669"/>
    <property type="project" value="TreeGrafter"/>
</dbReference>
<comment type="similarity">
    <text evidence="4 10">Belongs to the 2-oxoacid dehydrogenase family.</text>
</comment>
<evidence type="ECO:0000256" key="7">
    <source>
        <dbReference type="ARBA" id="ARBA00022823"/>
    </source>
</evidence>
<comment type="function">
    <text evidence="2">E2 component of the 2-oxoglutarate dehydrogenase (OGDH) complex which catalyzes the second step in the conversion of 2-oxoglutarate to succinyl-CoA and CO(2).</text>
</comment>
<dbReference type="InterPro" id="IPR011053">
    <property type="entry name" value="Single_hybrid_motif"/>
</dbReference>
<dbReference type="PROSITE" id="PS50968">
    <property type="entry name" value="BIOTINYL_LIPOYL"/>
    <property type="match status" value="1"/>
</dbReference>
<name>A0A1J6HFR0_9HYPH</name>
<dbReference type="SUPFAM" id="SSF51230">
    <property type="entry name" value="Single hybrid motif"/>
    <property type="match status" value="1"/>
</dbReference>
<evidence type="ECO:0000256" key="6">
    <source>
        <dbReference type="ARBA" id="ARBA00022679"/>
    </source>
</evidence>
<sequence>MAHFTIKLPDVGEGVAEAELVEWHVKVGDVVREDDLLAAVMTDKATVEIPSSRGGKVIAVNGEVGEKIAVGSELVRLEIEGGATEEKSEGNAEEPAPIAVETAKPQPAPTPETPVLLQTPVPPKAAAPKREATSRAFSGAGPIRSEGERPLATPSVRLRARDAGVDLRRVRGTGPAGRITHEDLDLFFQQETGASPALSGYATDTSVNEIKVIGLRRKIAERMAEAKRHIPHITIVEEVDVTQLEELRSGLNNQKKEDRPRLTLLPFIVRTIVKAVKEQPGLNAHFDDEADIIRQFGGVHIGIATQTPNGLIVPVVRHAESMSVFAAASELSRVTDAARNGTAKREELTGSTITITSLGPLGAIATTPIINRPEVAIVGINKMAVRPMWDGVQFVPRKMMNLSCSFDHRVIDGWDAAVFVQKLKSLLETPAMIFVEG</sequence>
<dbReference type="EMBL" id="MOEC01000032">
    <property type="protein sequence ID" value="OIS91227.1"/>
    <property type="molecule type" value="Genomic_DNA"/>
</dbReference>
<comment type="catalytic activity">
    <reaction evidence="9">
        <text>N(6)-[(R)-dihydrolipoyl]-L-lysyl-[protein] + succinyl-CoA = N(6)-[(R)-S(8)-succinyldihydrolipoyl]-L-lysyl-[protein] + CoA</text>
        <dbReference type="Rhea" id="RHEA:15213"/>
        <dbReference type="Rhea" id="RHEA-COMP:10475"/>
        <dbReference type="Rhea" id="RHEA-COMP:20092"/>
        <dbReference type="ChEBI" id="CHEBI:57287"/>
        <dbReference type="ChEBI" id="CHEBI:57292"/>
        <dbReference type="ChEBI" id="CHEBI:83100"/>
        <dbReference type="ChEBI" id="CHEBI:83120"/>
        <dbReference type="EC" id="2.3.1.61"/>
    </reaction>
</comment>
<evidence type="ECO:0000256" key="3">
    <source>
        <dbReference type="ARBA" id="ARBA00005145"/>
    </source>
</evidence>
<comment type="caution">
    <text evidence="14">The sequence shown here is derived from an EMBL/GenBank/DDBJ whole genome shotgun (WGS) entry which is preliminary data.</text>
</comment>
<dbReference type="PANTHER" id="PTHR43178:SF5">
    <property type="entry name" value="LIPOAMIDE ACYLTRANSFERASE COMPONENT OF BRANCHED-CHAIN ALPHA-KETO ACID DEHYDROGENASE COMPLEX, MITOCHONDRIAL"/>
    <property type="match status" value="1"/>
</dbReference>
<dbReference type="InterPro" id="IPR036625">
    <property type="entry name" value="E3-bd_dom_sf"/>
</dbReference>
<keyword evidence="8 10" id="KW-0012">Acyltransferase</keyword>
<accession>A0A1J6HFR0</accession>
<evidence type="ECO:0000256" key="5">
    <source>
        <dbReference type="ARBA" id="ARBA00011666"/>
    </source>
</evidence>
<dbReference type="Gene3D" id="3.30.559.10">
    <property type="entry name" value="Chloramphenicol acetyltransferase-like domain"/>
    <property type="match status" value="1"/>
</dbReference>
<evidence type="ECO:0000313" key="14">
    <source>
        <dbReference type="EMBL" id="OIS91227.1"/>
    </source>
</evidence>
<evidence type="ECO:0000256" key="1">
    <source>
        <dbReference type="ARBA" id="ARBA00001938"/>
    </source>
</evidence>
<dbReference type="InterPro" id="IPR050743">
    <property type="entry name" value="2-oxoacid_DH_E2_comp"/>
</dbReference>
<dbReference type="InterPro" id="IPR000089">
    <property type="entry name" value="Biotin_lipoyl"/>
</dbReference>
<comment type="cofactor">
    <cofactor evidence="1 10">
        <name>(R)-lipoate</name>
        <dbReference type="ChEBI" id="CHEBI:83088"/>
    </cofactor>
</comment>
<dbReference type="GO" id="GO:0005737">
    <property type="term" value="C:cytoplasm"/>
    <property type="evidence" value="ECO:0007669"/>
    <property type="project" value="TreeGrafter"/>
</dbReference>
<feature type="region of interest" description="Disordered" evidence="11">
    <location>
        <begin position="102"/>
        <end position="154"/>
    </location>
</feature>
<feature type="domain" description="Lipoyl-binding" evidence="12">
    <location>
        <begin position="3"/>
        <end position="78"/>
    </location>
</feature>
<evidence type="ECO:0000256" key="11">
    <source>
        <dbReference type="SAM" id="MobiDB-lite"/>
    </source>
</evidence>
<organism evidence="14 15">
    <name type="scientific">Brucella cytisi</name>
    <dbReference type="NCBI Taxonomy" id="407152"/>
    <lineage>
        <taxon>Bacteria</taxon>
        <taxon>Pseudomonadati</taxon>
        <taxon>Pseudomonadota</taxon>
        <taxon>Alphaproteobacteria</taxon>
        <taxon>Hyphomicrobiales</taxon>
        <taxon>Brucellaceae</taxon>
        <taxon>Brucella/Ochrobactrum group</taxon>
        <taxon>Brucella</taxon>
    </lineage>
</organism>
<keyword evidence="7 10" id="KW-0450">Lipoyl</keyword>
<dbReference type="OrthoDB" id="9805770at2"/>
<keyword evidence="15" id="KW-1185">Reference proteome</keyword>
<dbReference type="AlphaFoldDB" id="A0A1J6HFR0"/>
<dbReference type="Proteomes" id="UP000182985">
    <property type="component" value="Unassembled WGS sequence"/>
</dbReference>
<dbReference type="Pfam" id="PF00364">
    <property type="entry name" value="Biotin_lipoyl"/>
    <property type="match status" value="1"/>
</dbReference>
<dbReference type="EC" id="2.3.1.-" evidence="10"/>
<keyword evidence="6 10" id="KW-0808">Transferase</keyword>
<dbReference type="GO" id="GO:0031405">
    <property type="term" value="F:lipoic acid binding"/>
    <property type="evidence" value="ECO:0007669"/>
    <property type="project" value="TreeGrafter"/>
</dbReference>
<reference evidence="14 15" key="1">
    <citation type="submission" date="2016-10" db="EMBL/GenBank/DDBJ databases">
        <title>The Draft Genome Sequence of the Potato Rhizosphere Bacteria Ochrobactrum sp. IPA7.2.</title>
        <authorList>
            <person name="Gogoleva N.E."/>
            <person name="Khlopko Y.A."/>
            <person name="Burygin G.L."/>
            <person name="Plotnikov A.O."/>
        </authorList>
    </citation>
    <scope>NUCLEOTIDE SEQUENCE [LARGE SCALE GENOMIC DNA]</scope>
    <source>
        <strain evidence="14 15">IPA7.2</strain>
    </source>
</reference>
<proteinExistence type="inferred from homology"/>
<feature type="domain" description="Peripheral subunit-binding (PSBD)" evidence="13">
    <location>
        <begin position="151"/>
        <end position="188"/>
    </location>
</feature>
<comment type="pathway">
    <text evidence="3">Amino-acid degradation; L-lysine degradation via saccharopine pathway; glutaryl-CoA from L-lysine: step 6/6.</text>
</comment>
<evidence type="ECO:0000256" key="2">
    <source>
        <dbReference type="ARBA" id="ARBA00004052"/>
    </source>
</evidence>
<protein>
    <recommendedName>
        <fullName evidence="10">Dihydrolipoamide acetyltransferase component of pyruvate dehydrogenase complex</fullName>
        <ecNumber evidence="10">2.3.1.-</ecNumber>
    </recommendedName>
</protein>
<evidence type="ECO:0000256" key="8">
    <source>
        <dbReference type="ARBA" id="ARBA00023315"/>
    </source>
</evidence>
<dbReference type="PANTHER" id="PTHR43178">
    <property type="entry name" value="DIHYDROLIPOAMIDE ACETYLTRANSFERASE COMPONENT OF PYRUVATE DEHYDROGENASE COMPLEX"/>
    <property type="match status" value="1"/>
</dbReference>
<dbReference type="SUPFAM" id="SSF47005">
    <property type="entry name" value="Peripheral subunit-binding domain of 2-oxo acid dehydrogenase complex"/>
    <property type="match status" value="1"/>
</dbReference>
<dbReference type="InterPro" id="IPR004167">
    <property type="entry name" value="PSBD"/>
</dbReference>
<dbReference type="GO" id="GO:0004149">
    <property type="term" value="F:dihydrolipoyllysine-residue succinyltransferase activity"/>
    <property type="evidence" value="ECO:0007669"/>
    <property type="project" value="UniProtKB-EC"/>
</dbReference>
<dbReference type="InterPro" id="IPR023213">
    <property type="entry name" value="CAT-like_dom_sf"/>
</dbReference>
<evidence type="ECO:0000256" key="9">
    <source>
        <dbReference type="ARBA" id="ARBA00052761"/>
    </source>
</evidence>
<evidence type="ECO:0000256" key="4">
    <source>
        <dbReference type="ARBA" id="ARBA00007317"/>
    </source>
</evidence>
<dbReference type="PROSITE" id="PS00189">
    <property type="entry name" value="LIPOYL"/>
    <property type="match status" value="1"/>
</dbReference>
<evidence type="ECO:0000259" key="12">
    <source>
        <dbReference type="PROSITE" id="PS50968"/>
    </source>
</evidence>
<dbReference type="Gene3D" id="4.10.320.10">
    <property type="entry name" value="E3-binding domain"/>
    <property type="match status" value="1"/>
</dbReference>
<dbReference type="CDD" id="cd06849">
    <property type="entry name" value="lipoyl_domain"/>
    <property type="match status" value="1"/>
</dbReference>
<dbReference type="InterPro" id="IPR003016">
    <property type="entry name" value="2-oxoA_DH_lipoyl-BS"/>
</dbReference>
<comment type="subunit">
    <text evidence="5">Forms a 24-polypeptide structural core with octahedral symmetry. Part of the 2-oxoglutarate dehydrogenase (OGDH) complex composed of E1 (2-oxoglutarate dehydrogenase), E2 (dihydrolipoamide succinyltransferase) and E3 (dihydrolipoamide dehydrogenase); the complex contains multiple copies of the three enzymatic components (E1, E2 and E3).</text>
</comment>
<dbReference type="Gene3D" id="2.40.50.100">
    <property type="match status" value="1"/>
</dbReference>
<dbReference type="Pfam" id="PF00198">
    <property type="entry name" value="2-oxoacid_dh"/>
    <property type="match status" value="1"/>
</dbReference>
<evidence type="ECO:0000259" key="13">
    <source>
        <dbReference type="PROSITE" id="PS51826"/>
    </source>
</evidence>
<dbReference type="SUPFAM" id="SSF52777">
    <property type="entry name" value="CoA-dependent acyltransferases"/>
    <property type="match status" value="1"/>
</dbReference>
<evidence type="ECO:0000256" key="10">
    <source>
        <dbReference type="RuleBase" id="RU003423"/>
    </source>
</evidence>
<evidence type="ECO:0000313" key="15">
    <source>
        <dbReference type="Proteomes" id="UP000182985"/>
    </source>
</evidence>
<dbReference type="InterPro" id="IPR001078">
    <property type="entry name" value="2-oxoacid_DH_actylTfrase"/>
</dbReference>
<dbReference type="FunFam" id="3.30.559.10:FF:000007">
    <property type="entry name" value="Dihydrolipoamide acetyltransferase component of pyruvate dehydrogenase complex"/>
    <property type="match status" value="1"/>
</dbReference>
<gene>
    <name evidence="14" type="ORF">BLA27_22770</name>
</gene>
<dbReference type="Pfam" id="PF02817">
    <property type="entry name" value="E3_binding"/>
    <property type="match status" value="1"/>
</dbReference>
<dbReference type="RefSeq" id="WP_071633688.1">
    <property type="nucleotide sequence ID" value="NZ_JBCAUP010000001.1"/>
</dbReference>